<dbReference type="GO" id="GO:0003729">
    <property type="term" value="F:mRNA binding"/>
    <property type="evidence" value="ECO:0007669"/>
    <property type="project" value="TreeGrafter"/>
</dbReference>
<feature type="compositionally biased region" description="Polar residues" evidence="3">
    <location>
        <begin position="91"/>
        <end position="100"/>
    </location>
</feature>
<dbReference type="GO" id="GO:0010608">
    <property type="term" value="P:post-transcriptional regulation of gene expression"/>
    <property type="evidence" value="ECO:0007669"/>
    <property type="project" value="TreeGrafter"/>
</dbReference>
<feature type="repeat" description="Pumilio" evidence="2">
    <location>
        <begin position="495"/>
        <end position="530"/>
    </location>
</feature>
<feature type="compositionally biased region" description="Polar residues" evidence="3">
    <location>
        <begin position="190"/>
        <end position="199"/>
    </location>
</feature>
<gene>
    <name evidence="5" type="ORF">QSP1433_LOCUS8385</name>
</gene>
<feature type="compositionally biased region" description="Low complexity" evidence="3">
    <location>
        <begin position="212"/>
        <end position="229"/>
    </location>
</feature>
<accession>A0A7S2WFN0</accession>
<dbReference type="InterPro" id="IPR033133">
    <property type="entry name" value="PUM-HD"/>
</dbReference>
<feature type="repeat" description="Pumilio" evidence="2">
    <location>
        <begin position="716"/>
        <end position="753"/>
    </location>
</feature>
<name>A0A7S2WFN0_9STRA</name>
<protein>
    <recommendedName>
        <fullName evidence="4">PUM-HD domain-containing protein</fullName>
    </recommendedName>
</protein>
<feature type="domain" description="PUM-HD" evidence="4">
    <location>
        <begin position="438"/>
        <end position="781"/>
    </location>
</feature>
<dbReference type="FunFam" id="1.25.10.10:FF:000237">
    <property type="entry name" value="Pumilio homolog 9"/>
    <property type="match status" value="1"/>
</dbReference>
<feature type="compositionally biased region" description="Polar residues" evidence="3">
    <location>
        <begin position="230"/>
        <end position="243"/>
    </location>
</feature>
<feature type="compositionally biased region" description="Pro residues" evidence="3">
    <location>
        <begin position="300"/>
        <end position="310"/>
    </location>
</feature>
<evidence type="ECO:0000256" key="2">
    <source>
        <dbReference type="PROSITE-ProRule" id="PRU00317"/>
    </source>
</evidence>
<feature type="region of interest" description="Disordered" evidence="3">
    <location>
        <begin position="1"/>
        <end position="48"/>
    </location>
</feature>
<dbReference type="SMART" id="SM00025">
    <property type="entry name" value="Pumilio"/>
    <property type="match status" value="8"/>
</dbReference>
<dbReference type="SUPFAM" id="SSF48371">
    <property type="entry name" value="ARM repeat"/>
    <property type="match status" value="1"/>
</dbReference>
<feature type="region of interest" description="Disordered" evidence="3">
    <location>
        <begin position="293"/>
        <end position="318"/>
    </location>
</feature>
<keyword evidence="1" id="KW-0677">Repeat</keyword>
<feature type="repeat" description="Pumilio" evidence="2">
    <location>
        <begin position="644"/>
        <end position="679"/>
    </location>
</feature>
<dbReference type="GO" id="GO:0005737">
    <property type="term" value="C:cytoplasm"/>
    <property type="evidence" value="ECO:0007669"/>
    <property type="project" value="TreeGrafter"/>
</dbReference>
<dbReference type="EMBL" id="HBHK01013336">
    <property type="protein sequence ID" value="CAD9684306.1"/>
    <property type="molecule type" value="Transcribed_RNA"/>
</dbReference>
<feature type="compositionally biased region" description="Low complexity" evidence="3">
    <location>
        <begin position="78"/>
        <end position="90"/>
    </location>
</feature>
<organism evidence="5">
    <name type="scientific">Mucochytrium quahogii</name>
    <dbReference type="NCBI Taxonomy" id="96639"/>
    <lineage>
        <taxon>Eukaryota</taxon>
        <taxon>Sar</taxon>
        <taxon>Stramenopiles</taxon>
        <taxon>Bigyra</taxon>
        <taxon>Labyrinthulomycetes</taxon>
        <taxon>Thraustochytrida</taxon>
        <taxon>Thraustochytriidae</taxon>
        <taxon>Mucochytrium</taxon>
    </lineage>
</organism>
<dbReference type="PROSITE" id="PS50303">
    <property type="entry name" value="PUM_HD"/>
    <property type="match status" value="1"/>
</dbReference>
<dbReference type="PANTHER" id="PTHR12537">
    <property type="entry name" value="RNA BINDING PROTEIN PUMILIO-RELATED"/>
    <property type="match status" value="1"/>
</dbReference>
<reference evidence="5" key="1">
    <citation type="submission" date="2021-01" db="EMBL/GenBank/DDBJ databases">
        <authorList>
            <person name="Corre E."/>
            <person name="Pelletier E."/>
            <person name="Niang G."/>
            <person name="Scheremetjew M."/>
            <person name="Finn R."/>
            <person name="Kale V."/>
            <person name="Holt S."/>
            <person name="Cochrane G."/>
            <person name="Meng A."/>
            <person name="Brown T."/>
            <person name="Cohen L."/>
        </authorList>
    </citation>
    <scope>NUCLEOTIDE SEQUENCE</scope>
    <source>
        <strain evidence="5">NY070348D</strain>
    </source>
</reference>
<dbReference type="InterPro" id="IPR011989">
    <property type="entry name" value="ARM-like"/>
</dbReference>
<dbReference type="InterPro" id="IPR001313">
    <property type="entry name" value="Pumilio_RNA-bd_rpt"/>
</dbReference>
<evidence type="ECO:0000313" key="5">
    <source>
        <dbReference type="EMBL" id="CAD9684306.1"/>
    </source>
</evidence>
<evidence type="ECO:0000259" key="4">
    <source>
        <dbReference type="PROSITE" id="PS50303"/>
    </source>
</evidence>
<proteinExistence type="predicted"/>
<feature type="region of interest" description="Disordered" evidence="3">
    <location>
        <begin position="181"/>
        <end position="243"/>
    </location>
</feature>
<sequence length="800" mass="87923">MMENSSEGGGAADMENYEAELENIGVNRGEARENEPSRPTSAPPTLDISNQNLFAFQPSIQGFQGGEEDTFPSPNEYVSPVVSPSSSASAFTQGVPSQFNKNRDPRKRTQSIENFLAQSPGSILAPRKHYGAQGAVGPGQKLQQSRGSDDPMQYINTESPGHSLMGLRKRLDTLNLSTNLGEDSMMYGGQNESYQTNYTGKDESSTPKSATSLPSPSSLGQQQPISPSGENVQQGFQETSDNYGSNIAEDAQQMYMRPQTVYIYPSYNTQQHMYMQGDMDVGTGAGVMQQGYYSQGQQGIPPPPAYPPPQQQQQQTVQYSTDGTMMNGLQKVILPNGVEAMVVPVMQPGMAWGSSMGGENGLPPPPQTAPPGLQQKQKQQSRQKQQKTPLQYSDVVEATNTSGKGKRGGQKGNNGTKNNSKNKKGGGQPANKTAVPGADGNIPSSSVGNVIPITVPLKDFEGSIFQLSQEQNGCRYLQQKVDADGHAACDLILNEVKPRLVLLMMDPFGNYLFQKLLGAASTEQRGVMLEHVKSHLIQAALNLHGTRSVQKFIEVCGGSNPTYSQLGIVIDQLKPHITKMSMDTNGNHVVQRCLEFIPREKVQFVYNTVIRDVMVITRHRHGCCVFQRCIDAADAKQRVALIDKVVEHAVGLMQDPFGNYVVQYVLEHSRKQEAHRIIQQLPGKLTQLSMQKFSSNVVEKCLQHATTAEIEPLIDELCESEVMRKLLNDQYANYVVQRALQVADDRQGMRLVQAIRPHLANLAASNASCARRVSVRVIKRFPNLATDQLFGTYYQKEQKY</sequence>
<feature type="region of interest" description="Disordered" evidence="3">
    <location>
        <begin position="352"/>
        <end position="447"/>
    </location>
</feature>
<dbReference type="Pfam" id="PF00806">
    <property type="entry name" value="PUF"/>
    <property type="match status" value="8"/>
</dbReference>
<feature type="region of interest" description="Disordered" evidence="3">
    <location>
        <begin position="120"/>
        <end position="152"/>
    </location>
</feature>
<dbReference type="CDD" id="cd07920">
    <property type="entry name" value="Pumilio"/>
    <property type="match status" value="1"/>
</dbReference>
<dbReference type="AlphaFoldDB" id="A0A7S2WFN0"/>
<feature type="repeat" description="Pumilio" evidence="2">
    <location>
        <begin position="608"/>
        <end position="643"/>
    </location>
</feature>
<dbReference type="PROSITE" id="PS50302">
    <property type="entry name" value="PUM"/>
    <property type="match status" value="6"/>
</dbReference>
<evidence type="ECO:0000256" key="3">
    <source>
        <dbReference type="SAM" id="MobiDB-lite"/>
    </source>
</evidence>
<feature type="region of interest" description="Disordered" evidence="3">
    <location>
        <begin position="62"/>
        <end position="107"/>
    </location>
</feature>
<feature type="repeat" description="Pumilio" evidence="2">
    <location>
        <begin position="680"/>
        <end position="715"/>
    </location>
</feature>
<evidence type="ECO:0000256" key="1">
    <source>
        <dbReference type="ARBA" id="ARBA00022737"/>
    </source>
</evidence>
<feature type="repeat" description="Pumilio" evidence="2">
    <location>
        <begin position="572"/>
        <end position="607"/>
    </location>
</feature>
<dbReference type="InterPro" id="IPR016024">
    <property type="entry name" value="ARM-type_fold"/>
</dbReference>
<dbReference type="Gene3D" id="1.25.10.10">
    <property type="entry name" value="Leucine-rich Repeat Variant"/>
    <property type="match status" value="1"/>
</dbReference>
<dbReference type="PANTHER" id="PTHR12537:SF13">
    <property type="entry name" value="PUMILIO HOMOLOGY DOMAIN FAMILY MEMBER 4"/>
    <property type="match status" value="1"/>
</dbReference>
<dbReference type="InterPro" id="IPR033712">
    <property type="entry name" value="Pumilio_RNA-bd"/>
</dbReference>